<dbReference type="InterPro" id="IPR051174">
    <property type="entry name" value="Cytochrome_c-type_ET"/>
</dbReference>
<proteinExistence type="predicted"/>
<evidence type="ECO:0000256" key="1">
    <source>
        <dbReference type="ARBA" id="ARBA00004370"/>
    </source>
</evidence>
<comment type="subcellular location">
    <subcellularLocation>
        <location evidence="1">Membrane</location>
    </subcellularLocation>
</comment>
<dbReference type="EMBL" id="CP076724">
    <property type="protein sequence ID" value="QWV96849.1"/>
    <property type="molecule type" value="Genomic_DNA"/>
</dbReference>
<keyword evidence="8" id="KW-0732">Signal</keyword>
<keyword evidence="10" id="KW-1185">Reference proteome</keyword>
<evidence type="ECO:0000256" key="5">
    <source>
        <dbReference type="ARBA" id="ARBA00022982"/>
    </source>
</evidence>
<evidence type="ECO:0000256" key="8">
    <source>
        <dbReference type="SAM" id="SignalP"/>
    </source>
</evidence>
<reference evidence="9 10" key="1">
    <citation type="submission" date="2021-06" db="EMBL/GenBank/DDBJ databases">
        <title>Gemonas diversity in paddy soil.</title>
        <authorList>
            <person name="Liu G."/>
        </authorList>
    </citation>
    <scope>NUCLEOTIDE SEQUENCE [LARGE SCALE GENOMIC DNA]</scope>
    <source>
        <strain evidence="9 10">RG29</strain>
    </source>
</reference>
<keyword evidence="2" id="KW-0813">Transport</keyword>
<organism evidence="9 10">
    <name type="scientific">Geomonas diazotrophica</name>
    <dbReference type="NCBI Taxonomy" id="2843197"/>
    <lineage>
        <taxon>Bacteria</taxon>
        <taxon>Pseudomonadati</taxon>
        <taxon>Thermodesulfobacteriota</taxon>
        <taxon>Desulfuromonadia</taxon>
        <taxon>Geobacterales</taxon>
        <taxon>Geobacteraceae</taxon>
        <taxon>Geomonas</taxon>
    </lineage>
</organism>
<evidence type="ECO:0000256" key="4">
    <source>
        <dbReference type="ARBA" id="ARBA00022723"/>
    </source>
</evidence>
<dbReference type="PANTHER" id="PTHR30333:SF1">
    <property type="entry name" value="CYTOCHROME C-TYPE PROTEIN NAPC"/>
    <property type="match status" value="1"/>
</dbReference>
<dbReference type="PANTHER" id="PTHR30333">
    <property type="entry name" value="CYTOCHROME C-TYPE PROTEIN"/>
    <property type="match status" value="1"/>
</dbReference>
<keyword evidence="4" id="KW-0479">Metal-binding</keyword>
<evidence type="ECO:0000256" key="6">
    <source>
        <dbReference type="ARBA" id="ARBA00023004"/>
    </source>
</evidence>
<feature type="signal peptide" evidence="8">
    <location>
        <begin position="1"/>
        <end position="22"/>
    </location>
</feature>
<protein>
    <submittedName>
        <fullName evidence="9">Cytochrome C</fullName>
    </submittedName>
</protein>
<dbReference type="CDD" id="cd21555">
    <property type="entry name" value="OmcS-like"/>
    <property type="match status" value="1"/>
</dbReference>
<dbReference type="Proteomes" id="UP000683493">
    <property type="component" value="Chromosome"/>
</dbReference>
<gene>
    <name evidence="9" type="ORF">KP005_16070</name>
</gene>
<keyword evidence="5" id="KW-0249">Electron transport</keyword>
<name>A0ABX8JJP3_9BACT</name>
<evidence type="ECO:0000256" key="2">
    <source>
        <dbReference type="ARBA" id="ARBA00022448"/>
    </source>
</evidence>
<keyword evidence="7" id="KW-0472">Membrane</keyword>
<evidence type="ECO:0000313" key="9">
    <source>
        <dbReference type="EMBL" id="QWV96849.1"/>
    </source>
</evidence>
<keyword evidence="3" id="KW-0349">Heme</keyword>
<accession>A0ABX8JJP3</accession>
<keyword evidence="6" id="KW-0408">Iron</keyword>
<evidence type="ECO:0000256" key="7">
    <source>
        <dbReference type="ARBA" id="ARBA00023136"/>
    </source>
</evidence>
<sequence length="407" mass="43714">MRIPRSCAFVLLVFSHVVASTASDEVFHNGGTGNCTGCHTTPPQLRGSDAGSTCLICHQAPLGVALPSKYFIATDVGSFSICVQLPPAGDFCWLKKTYKWSTSRGATEFSRGERHGHNIVAIDFGYEADSTHSFSPGGNYPSSSLTCISCHDPHGNYRRRADGSIGTSGPPVVASGSYPDSPDPTASASVGTYRLLCGRGYQPNSLPGTPPMASDPPAAIAPRVFNRSENAYATRVAYGSGMSEWCSNCHAQLNSSHSHPSGASAVLSEGIASNYNSYVRSGDLSGQRERSYNSMVPYELNTRDYAVLKSIAASADLKQSGPAGKENVMCLSCHRAHASGWDASTRWNMQSTYLVYEGTYPGTDNGAPVEYSLGRLSSEIQQTFYDRRATDFATFQRSLCNKCHLRD</sequence>
<evidence type="ECO:0000256" key="3">
    <source>
        <dbReference type="ARBA" id="ARBA00022617"/>
    </source>
</evidence>
<feature type="chain" id="PRO_5045266080" evidence="8">
    <location>
        <begin position="23"/>
        <end position="407"/>
    </location>
</feature>
<evidence type="ECO:0000313" key="10">
    <source>
        <dbReference type="Proteomes" id="UP000683493"/>
    </source>
</evidence>